<feature type="transmembrane region" description="Helical" evidence="1">
    <location>
        <begin position="20"/>
        <end position="43"/>
    </location>
</feature>
<dbReference type="OrthoDB" id="9135842at2"/>
<comment type="caution">
    <text evidence="2">The sequence shown here is derived from an EMBL/GenBank/DDBJ whole genome shotgun (WGS) entry which is preliminary data.</text>
</comment>
<proteinExistence type="predicted"/>
<keyword evidence="1" id="KW-0812">Transmembrane</keyword>
<gene>
    <name evidence="2" type="ORF">FAZ69_28545</name>
</gene>
<reference evidence="2 3" key="1">
    <citation type="submission" date="2019-04" db="EMBL/GenBank/DDBJ databases">
        <title>Trinickia sp. 7GSK02, isolated from subtropical forest soil.</title>
        <authorList>
            <person name="Gao Z.-H."/>
            <person name="Qiu L.-H."/>
        </authorList>
    </citation>
    <scope>NUCLEOTIDE SEQUENCE [LARGE SCALE GENOMIC DNA]</scope>
    <source>
        <strain evidence="2 3">7GSK02</strain>
    </source>
</reference>
<organism evidence="2 3">
    <name type="scientific">Trinickia terrae</name>
    <dbReference type="NCBI Taxonomy" id="2571161"/>
    <lineage>
        <taxon>Bacteria</taxon>
        <taxon>Pseudomonadati</taxon>
        <taxon>Pseudomonadota</taxon>
        <taxon>Betaproteobacteria</taxon>
        <taxon>Burkholderiales</taxon>
        <taxon>Burkholderiaceae</taxon>
        <taxon>Trinickia</taxon>
    </lineage>
</organism>
<dbReference type="AlphaFoldDB" id="A0A4U1HP96"/>
<keyword evidence="3" id="KW-1185">Reference proteome</keyword>
<protein>
    <submittedName>
        <fullName evidence="2">Uncharacterized protein</fullName>
    </submittedName>
</protein>
<keyword evidence="1" id="KW-1133">Transmembrane helix</keyword>
<keyword evidence="1" id="KW-0472">Membrane</keyword>
<evidence type="ECO:0000313" key="3">
    <source>
        <dbReference type="Proteomes" id="UP000305539"/>
    </source>
</evidence>
<accession>A0A4U1HP96</accession>
<dbReference type="EMBL" id="SWJE01000019">
    <property type="protein sequence ID" value="TKC81284.1"/>
    <property type="molecule type" value="Genomic_DNA"/>
</dbReference>
<sequence>MLEHARTLQGSRALVLDGSILVVRFLGLFVISDAFLVFSAIGVQFGQVTGRAYGLLHRNRFAPRLCESRTAHVPLPHARSAARCPTGAARGGGPRVKPYGTLVATESTIKQPISPHRQLHIRFEGTPLHVA</sequence>
<dbReference type="Proteomes" id="UP000305539">
    <property type="component" value="Unassembled WGS sequence"/>
</dbReference>
<evidence type="ECO:0000256" key="1">
    <source>
        <dbReference type="SAM" id="Phobius"/>
    </source>
</evidence>
<evidence type="ECO:0000313" key="2">
    <source>
        <dbReference type="EMBL" id="TKC81284.1"/>
    </source>
</evidence>
<name>A0A4U1HP96_9BURK</name>